<feature type="compositionally biased region" description="Basic and acidic residues" evidence="1">
    <location>
        <begin position="563"/>
        <end position="572"/>
    </location>
</feature>
<reference evidence="2 3" key="1">
    <citation type="submission" date="2015-01" db="EMBL/GenBank/DDBJ databases">
        <title>The Genome Sequence of Exophiala sideris CBS121828.</title>
        <authorList>
            <consortium name="The Broad Institute Genomics Platform"/>
            <person name="Cuomo C."/>
            <person name="de Hoog S."/>
            <person name="Gorbushina A."/>
            <person name="Stielow B."/>
            <person name="Teixiera M."/>
            <person name="Abouelleil A."/>
            <person name="Chapman S.B."/>
            <person name="Priest M."/>
            <person name="Young S.K."/>
            <person name="Wortman J."/>
            <person name="Nusbaum C."/>
            <person name="Birren B."/>
        </authorList>
    </citation>
    <scope>NUCLEOTIDE SEQUENCE [LARGE SCALE GENOMIC DNA]</scope>
    <source>
        <strain evidence="2 3">CBS 121828</strain>
    </source>
</reference>
<sequence length="599" mass="67495">MRPQCPYRHVSYSSWRLQVLRTLCEGSREQTYPPVLTACSRKPSKPRHYHSTPSAQDRNAPLESGPRVDEASRRAPSKDMSRASRPRRQSPTPFNRDAILRMKTLASNVKSAAQKAQRQPADTEDKSSRTARKQATVPQSPFVAQVKKLNHASLQKREPTFKELEPLKNNQWAQMLAKPIRACQGSGARLPTPFLTDLGYVTKPGEEKIYLMPDQLADLEGLEKQMAKELYEEDWRRVRDDKKAARERCASGQVEEPTMTAIEHTNSISDHLRILPQSRVFSDINFMRFMTLKFTRLIKRNPPTVKTRVAEVATLIPNKAKEAINLAQHYMHHHRGVDFALGLEPEEPEVKVQDRYLRHIQWQHDIHDRVARIMQKRILVVIKALAEQAKDDVTNGKSTKVVTLPFPKSGGFDTANQERNGDAAGHQDIPSGSVFLHIGDKDTSALLSSSKSAAPTSRLPTLSSNPIIPPMLYVDNTHRIPVFPLSQMLASTTDTTDLEVLQGLTSQYSSVRLPENKRSGDENYLLLVRPGVGPPKALVQEIWQLWRYLGGSRMGLIPDADDEGRFGSKNARDDDDAEDVSEEVGNNDDEPAGRPRWRG</sequence>
<proteinExistence type="predicted"/>
<dbReference type="OrthoDB" id="3363286at2759"/>
<feature type="region of interest" description="Disordered" evidence="1">
    <location>
        <begin position="559"/>
        <end position="599"/>
    </location>
</feature>
<feature type="compositionally biased region" description="Polar residues" evidence="1">
    <location>
        <begin position="105"/>
        <end position="117"/>
    </location>
</feature>
<organism evidence="2 3">
    <name type="scientific">Exophiala sideris</name>
    <dbReference type="NCBI Taxonomy" id="1016849"/>
    <lineage>
        <taxon>Eukaryota</taxon>
        <taxon>Fungi</taxon>
        <taxon>Dikarya</taxon>
        <taxon>Ascomycota</taxon>
        <taxon>Pezizomycotina</taxon>
        <taxon>Eurotiomycetes</taxon>
        <taxon>Chaetothyriomycetidae</taxon>
        <taxon>Chaetothyriales</taxon>
        <taxon>Herpotrichiellaceae</taxon>
        <taxon>Exophiala</taxon>
    </lineage>
</organism>
<evidence type="ECO:0000313" key="2">
    <source>
        <dbReference type="EMBL" id="KIV85436.1"/>
    </source>
</evidence>
<feature type="compositionally biased region" description="Basic and acidic residues" evidence="1">
    <location>
        <begin position="66"/>
        <end position="82"/>
    </location>
</feature>
<feature type="compositionally biased region" description="Acidic residues" evidence="1">
    <location>
        <begin position="573"/>
        <end position="590"/>
    </location>
</feature>
<dbReference type="Proteomes" id="UP000053599">
    <property type="component" value="Unassembled WGS sequence"/>
</dbReference>
<dbReference type="EMBL" id="KN846951">
    <property type="protein sequence ID" value="KIV85436.1"/>
    <property type="molecule type" value="Genomic_DNA"/>
</dbReference>
<dbReference type="HOGENOM" id="CLU_409365_0_0_1"/>
<evidence type="ECO:0000313" key="3">
    <source>
        <dbReference type="Proteomes" id="UP000053599"/>
    </source>
</evidence>
<gene>
    <name evidence="2" type="ORF">PV11_01132</name>
</gene>
<feature type="region of interest" description="Disordered" evidence="1">
    <location>
        <begin position="36"/>
        <end position="138"/>
    </location>
</feature>
<accession>A0A0D1XBZ1</accession>
<dbReference type="STRING" id="1016849.A0A0D1XBZ1"/>
<protein>
    <submittedName>
        <fullName evidence="2">Uncharacterized protein</fullName>
    </submittedName>
</protein>
<evidence type="ECO:0000256" key="1">
    <source>
        <dbReference type="SAM" id="MobiDB-lite"/>
    </source>
</evidence>
<dbReference type="AlphaFoldDB" id="A0A0D1XBZ1"/>
<name>A0A0D1XBZ1_9EURO</name>